<name>A0A564ZDU3_HYMDI</name>
<evidence type="ECO:0000256" key="1">
    <source>
        <dbReference type="SAM" id="Phobius"/>
    </source>
</evidence>
<gene>
    <name evidence="2" type="ORF">WMSIL1_LOCUS14894</name>
</gene>
<keyword evidence="3" id="KW-1185">Reference proteome</keyword>
<protein>
    <submittedName>
        <fullName evidence="2">Uncharacterized protein</fullName>
    </submittedName>
</protein>
<accession>A0A564ZDU3</accession>
<organism evidence="2 3">
    <name type="scientific">Hymenolepis diminuta</name>
    <name type="common">Rat tapeworm</name>
    <dbReference type="NCBI Taxonomy" id="6216"/>
    <lineage>
        <taxon>Eukaryota</taxon>
        <taxon>Metazoa</taxon>
        <taxon>Spiralia</taxon>
        <taxon>Lophotrochozoa</taxon>
        <taxon>Platyhelminthes</taxon>
        <taxon>Cestoda</taxon>
        <taxon>Eucestoda</taxon>
        <taxon>Cyclophyllidea</taxon>
        <taxon>Hymenolepididae</taxon>
        <taxon>Hymenolepis</taxon>
    </lineage>
</organism>
<keyword evidence="1" id="KW-0812">Transmembrane</keyword>
<dbReference type="Proteomes" id="UP000321570">
    <property type="component" value="Unassembled WGS sequence"/>
</dbReference>
<keyword evidence="1" id="KW-0472">Membrane</keyword>
<dbReference type="AlphaFoldDB" id="A0A564ZDU3"/>
<sequence>SYPCFPGNNNTHWSVRTPARPVHLLFSSARCFPSLPLPLLLIVASLNTFFGLLNTWCSASQLLLALTQTATNWLS</sequence>
<evidence type="ECO:0000313" key="3">
    <source>
        <dbReference type="Proteomes" id="UP000321570"/>
    </source>
</evidence>
<dbReference type="EMBL" id="CABIJS010000719">
    <property type="protein sequence ID" value="VUZ57529.1"/>
    <property type="molecule type" value="Genomic_DNA"/>
</dbReference>
<feature type="transmembrane region" description="Helical" evidence="1">
    <location>
        <begin position="35"/>
        <end position="53"/>
    </location>
</feature>
<reference evidence="2 3" key="1">
    <citation type="submission" date="2019-07" db="EMBL/GenBank/DDBJ databases">
        <authorList>
            <person name="Jastrzebski P J."/>
            <person name="Paukszto L."/>
            <person name="Jastrzebski P J."/>
        </authorList>
    </citation>
    <scope>NUCLEOTIDE SEQUENCE [LARGE SCALE GENOMIC DNA]</scope>
    <source>
        <strain evidence="2 3">WMS-il1</strain>
    </source>
</reference>
<keyword evidence="1" id="KW-1133">Transmembrane helix</keyword>
<feature type="non-terminal residue" evidence="2">
    <location>
        <position position="1"/>
    </location>
</feature>
<evidence type="ECO:0000313" key="2">
    <source>
        <dbReference type="EMBL" id="VUZ57529.1"/>
    </source>
</evidence>
<proteinExistence type="predicted"/>